<evidence type="ECO:0000313" key="2">
    <source>
        <dbReference type="Proteomes" id="UP000268093"/>
    </source>
</evidence>
<organism evidence="1 2">
    <name type="scientific">Jimgerdemannia flammicorona</name>
    <dbReference type="NCBI Taxonomy" id="994334"/>
    <lineage>
        <taxon>Eukaryota</taxon>
        <taxon>Fungi</taxon>
        <taxon>Fungi incertae sedis</taxon>
        <taxon>Mucoromycota</taxon>
        <taxon>Mucoromycotina</taxon>
        <taxon>Endogonomycetes</taxon>
        <taxon>Endogonales</taxon>
        <taxon>Endogonaceae</taxon>
        <taxon>Jimgerdemannia</taxon>
    </lineage>
</organism>
<dbReference type="Gene3D" id="3.40.50.150">
    <property type="entry name" value="Vaccinia Virus protein VP39"/>
    <property type="match status" value="1"/>
</dbReference>
<evidence type="ECO:0008006" key="3">
    <source>
        <dbReference type="Google" id="ProtNLM"/>
    </source>
</evidence>
<sequence>MSNDTVGRDTADTQIPDDFKTIQNGIVFMIDRLDYQHYIFRLMQLSFTPAEWPYALAELRRVTKHGGVVELIEPCVMMERSPPSYTWFYETVSGAAKLRGMDIDFVMSDMTALLTRAGLEKIEADYVSSPLGWGGKAGEIGMRNIEFLIQAMRRTVLVGMTDAEYADVIARIRMETRENRTWGKLYYWYGRKPKE</sequence>
<name>A0A433D8G3_9FUNG</name>
<protein>
    <recommendedName>
        <fullName evidence="3">Methyltransferase type 11 domain-containing protein</fullName>
    </recommendedName>
</protein>
<comment type="caution">
    <text evidence="1">The sequence shown here is derived from an EMBL/GenBank/DDBJ whole genome shotgun (WGS) entry which is preliminary data.</text>
</comment>
<evidence type="ECO:0000313" key="1">
    <source>
        <dbReference type="EMBL" id="RUP47160.1"/>
    </source>
</evidence>
<dbReference type="SUPFAM" id="SSF53335">
    <property type="entry name" value="S-adenosyl-L-methionine-dependent methyltransferases"/>
    <property type="match status" value="1"/>
</dbReference>
<gene>
    <name evidence="1" type="ORF">BC936DRAFT_146065</name>
</gene>
<dbReference type="InterPro" id="IPR029063">
    <property type="entry name" value="SAM-dependent_MTases_sf"/>
</dbReference>
<dbReference type="EMBL" id="RBNI01004894">
    <property type="protein sequence ID" value="RUP47160.1"/>
    <property type="molecule type" value="Genomic_DNA"/>
</dbReference>
<dbReference type="AlphaFoldDB" id="A0A433D8G3"/>
<reference evidence="1 2" key="1">
    <citation type="journal article" date="2018" name="New Phytol.">
        <title>Phylogenomics of Endogonaceae and evolution of mycorrhizas within Mucoromycota.</title>
        <authorList>
            <person name="Chang Y."/>
            <person name="Desiro A."/>
            <person name="Na H."/>
            <person name="Sandor L."/>
            <person name="Lipzen A."/>
            <person name="Clum A."/>
            <person name="Barry K."/>
            <person name="Grigoriev I.V."/>
            <person name="Martin F.M."/>
            <person name="Stajich J.E."/>
            <person name="Smith M.E."/>
            <person name="Bonito G."/>
            <person name="Spatafora J.W."/>
        </authorList>
    </citation>
    <scope>NUCLEOTIDE SEQUENCE [LARGE SCALE GENOMIC DNA]</scope>
    <source>
        <strain evidence="1 2">GMNB39</strain>
    </source>
</reference>
<proteinExistence type="predicted"/>
<keyword evidence="2" id="KW-1185">Reference proteome</keyword>
<dbReference type="OrthoDB" id="2013972at2759"/>
<accession>A0A433D8G3</accession>
<dbReference type="Proteomes" id="UP000268093">
    <property type="component" value="Unassembled WGS sequence"/>
</dbReference>